<feature type="compositionally biased region" description="Polar residues" evidence="2">
    <location>
        <begin position="185"/>
        <end position="205"/>
    </location>
</feature>
<dbReference type="Pfam" id="PF00239">
    <property type="entry name" value="Resolvase"/>
    <property type="match status" value="1"/>
</dbReference>
<comment type="similarity">
    <text evidence="1">Belongs to the site-specific recombinase resolvase family.</text>
</comment>
<sequence>MRIGYARTSTLDQVAGFEAQERALAAAGAGRIYREQVSSVAARPELENMLANIRPEDTLVVTKLDRLARSVRHLGEIVEHLDKVGAGLHILDMNIDSTTASGRLMLNVFGAVAQFEREMMLERQREGIDKAKREGKYKGRKPKGLPLQDQILAMKADGKGDTEIGRLLGIDRATVFRARKAAEANDSNATNQHAKQLQEQATTDA</sequence>
<evidence type="ECO:0000256" key="1">
    <source>
        <dbReference type="ARBA" id="ARBA00009913"/>
    </source>
</evidence>
<dbReference type="CDD" id="cd03768">
    <property type="entry name" value="SR_ResInv"/>
    <property type="match status" value="1"/>
</dbReference>
<feature type="domain" description="Resolvase/invertase-type recombinase catalytic" evidence="3">
    <location>
        <begin position="1"/>
        <end position="135"/>
    </location>
</feature>
<dbReference type="PANTHER" id="PTHR30461:SF26">
    <property type="entry name" value="RESOLVASE HOMOLOG YNEB"/>
    <property type="match status" value="1"/>
</dbReference>
<accession>A0ABX6SCI0</accession>
<dbReference type="InterPro" id="IPR006119">
    <property type="entry name" value="Resolv_N"/>
</dbReference>
<organism evidence="4 5">
    <name type="scientific">Pseudomonas sediminis</name>
    <dbReference type="NCBI Taxonomy" id="1691904"/>
    <lineage>
        <taxon>Bacteria</taxon>
        <taxon>Pseudomonadati</taxon>
        <taxon>Pseudomonadota</taxon>
        <taxon>Gammaproteobacteria</taxon>
        <taxon>Pseudomonadales</taxon>
        <taxon>Pseudomonadaceae</taxon>
        <taxon>Pseudomonas</taxon>
    </lineage>
</organism>
<evidence type="ECO:0000313" key="4">
    <source>
        <dbReference type="EMBL" id="QNG99500.1"/>
    </source>
</evidence>
<protein>
    <submittedName>
        <fullName evidence="4">Recombinase family protein</fullName>
    </submittedName>
</protein>
<dbReference type="Gene3D" id="3.40.50.1390">
    <property type="entry name" value="Resolvase, N-terminal catalytic domain"/>
    <property type="match status" value="1"/>
</dbReference>
<evidence type="ECO:0000313" key="5">
    <source>
        <dbReference type="Proteomes" id="UP000515254"/>
    </source>
</evidence>
<reference evidence="4 5" key="1">
    <citation type="journal article" date="2020" name="Microbiol. Resour. Announc.">
        <title>Complete genome sequences of four natural Pseudomonas isolates that catabolize a wide range of aromatic compounds relevant to lignin valorization.</title>
        <authorList>
            <person name="Hatmaker E.A."/>
            <person name="Presley G."/>
            <person name="Cannon O."/>
            <person name="Guss A.M."/>
            <person name="Elkins J.G."/>
        </authorList>
    </citation>
    <scope>NUCLEOTIDE SEQUENCE [LARGE SCALE GENOMIC DNA]</scope>
    <source>
        <strain evidence="4 5">B10D7D</strain>
    </source>
</reference>
<dbReference type="PANTHER" id="PTHR30461">
    <property type="entry name" value="DNA-INVERTASE FROM LAMBDOID PROPHAGE"/>
    <property type="match status" value="1"/>
</dbReference>
<evidence type="ECO:0000259" key="3">
    <source>
        <dbReference type="PROSITE" id="PS51736"/>
    </source>
</evidence>
<dbReference type="SUPFAM" id="SSF53041">
    <property type="entry name" value="Resolvase-like"/>
    <property type="match status" value="1"/>
</dbReference>
<proteinExistence type="inferred from homology"/>
<dbReference type="RefSeq" id="WP_179545044.1">
    <property type="nucleotide sequence ID" value="NZ_CP060009.1"/>
</dbReference>
<dbReference type="PROSITE" id="PS51736">
    <property type="entry name" value="RECOMBINASES_3"/>
    <property type="match status" value="1"/>
</dbReference>
<dbReference type="InterPro" id="IPR050639">
    <property type="entry name" value="SSR_resolvase"/>
</dbReference>
<dbReference type="EMBL" id="CP060009">
    <property type="protein sequence ID" value="QNG99500.1"/>
    <property type="molecule type" value="Genomic_DNA"/>
</dbReference>
<gene>
    <name evidence="4" type="ORF">HNQ25_14400</name>
</gene>
<dbReference type="InterPro" id="IPR036162">
    <property type="entry name" value="Resolvase-like_N_sf"/>
</dbReference>
<evidence type="ECO:0000256" key="2">
    <source>
        <dbReference type="SAM" id="MobiDB-lite"/>
    </source>
</evidence>
<dbReference type="Proteomes" id="UP000515254">
    <property type="component" value="Chromosome"/>
</dbReference>
<dbReference type="SMART" id="SM00857">
    <property type="entry name" value="Resolvase"/>
    <property type="match status" value="1"/>
</dbReference>
<feature type="region of interest" description="Disordered" evidence="2">
    <location>
        <begin position="182"/>
        <end position="205"/>
    </location>
</feature>
<name>A0ABX6SCI0_9PSED</name>
<keyword evidence="5" id="KW-1185">Reference proteome</keyword>